<dbReference type="AlphaFoldDB" id="A0AAN0RE31"/>
<dbReference type="KEGG" id="gbc:GbCGDNIH3_7043"/>
<dbReference type="Gene3D" id="3.30.160.250">
    <property type="match status" value="1"/>
</dbReference>
<dbReference type="Proteomes" id="UP000019438">
    <property type="component" value="Chromosome"/>
</dbReference>
<dbReference type="SUPFAM" id="SSF143100">
    <property type="entry name" value="TTHA1013/TTHA0281-like"/>
    <property type="match status" value="1"/>
</dbReference>
<dbReference type="EMBL" id="CP003181">
    <property type="protein sequence ID" value="AHJ63267.1"/>
    <property type="molecule type" value="Genomic_DNA"/>
</dbReference>
<name>A0AAN0RE31_9PROT</name>
<evidence type="ECO:0000313" key="2">
    <source>
        <dbReference type="Proteomes" id="UP000019438"/>
    </source>
</evidence>
<reference evidence="2" key="1">
    <citation type="submission" date="2012-06" db="EMBL/GenBank/DDBJ databases">
        <title>Genome analysis of multiple Granulibacter bethesdensis isolates demonstrates substantial genome diversity.</title>
        <authorList>
            <person name="Greenberg D.E."/>
            <person name="Porcella S.F."/>
            <person name="Zarember K."/>
            <person name="Zelazny A.M."/>
            <person name="Bruno D."/>
            <person name="Martens C."/>
            <person name="Barbian K.D."/>
            <person name="Jaske E."/>
            <person name="Holland S.M."/>
        </authorList>
    </citation>
    <scope>NUCLEOTIDE SEQUENCE [LARGE SCALE GENOMIC DNA]</scope>
    <source>
        <strain evidence="2">CGDNIH3</strain>
    </source>
</reference>
<dbReference type="InterPro" id="IPR035069">
    <property type="entry name" value="TTHA1013/TTHA0281-like"/>
</dbReference>
<gene>
    <name evidence="1" type="ORF">GbCGDNIH3_7043</name>
</gene>
<evidence type="ECO:0000313" key="1">
    <source>
        <dbReference type="EMBL" id="AHJ63267.1"/>
    </source>
</evidence>
<accession>A0AAN0RE31</accession>
<evidence type="ECO:0008006" key="3">
    <source>
        <dbReference type="Google" id="ProtNLM"/>
    </source>
</evidence>
<proteinExistence type="predicted"/>
<protein>
    <recommendedName>
        <fullName evidence="3">HicB-like antitoxin of toxin-antitoxin system domain-containing protein</fullName>
    </recommendedName>
</protein>
<sequence>MRYAYIARLTQEEGGISVSFPSVPEAITWGESEAEALSHAADALMTALSMYVDDGRTLPVERDEPTQDTVMITVTLPEAV</sequence>
<dbReference type="RefSeq" id="WP_025286828.1">
    <property type="nucleotide sequence ID" value="NZ_CP003181.2"/>
</dbReference>
<organism evidence="1 2">
    <name type="scientific">Granulibacter bethesdensis</name>
    <dbReference type="NCBI Taxonomy" id="364410"/>
    <lineage>
        <taxon>Bacteria</taxon>
        <taxon>Pseudomonadati</taxon>
        <taxon>Pseudomonadota</taxon>
        <taxon>Alphaproteobacteria</taxon>
        <taxon>Acetobacterales</taxon>
        <taxon>Acetobacteraceae</taxon>
        <taxon>Granulibacter</taxon>
    </lineage>
</organism>